<accession>A0ABT5HUL9</accession>
<dbReference type="RefSeq" id="WP_272748234.1">
    <property type="nucleotide sequence ID" value="NZ_JAQQKX010000008.1"/>
</dbReference>
<dbReference type="InterPro" id="IPR014942">
    <property type="entry name" value="AbiEii"/>
</dbReference>
<reference evidence="1 2" key="1">
    <citation type="submission" date="2023-01" db="EMBL/GenBank/DDBJ databases">
        <title>Novel species of the genus Asticcacaulis isolated from rivers.</title>
        <authorList>
            <person name="Lu H."/>
        </authorList>
    </citation>
    <scope>NUCLEOTIDE SEQUENCE [LARGE SCALE GENOMIC DNA]</scope>
    <source>
        <strain evidence="1 2">BYS171W</strain>
    </source>
</reference>
<comment type="caution">
    <text evidence="1">The sequence shown here is derived from an EMBL/GenBank/DDBJ whole genome shotgun (WGS) entry which is preliminary data.</text>
</comment>
<dbReference type="EMBL" id="JAQQKX010000008">
    <property type="protein sequence ID" value="MDC7683770.1"/>
    <property type="molecule type" value="Genomic_DNA"/>
</dbReference>
<evidence type="ECO:0000313" key="2">
    <source>
        <dbReference type="Proteomes" id="UP001214854"/>
    </source>
</evidence>
<keyword evidence="2" id="KW-1185">Reference proteome</keyword>
<gene>
    <name evidence="1" type="ORF">PQU92_10815</name>
</gene>
<protein>
    <submittedName>
        <fullName evidence="1">Nucleotidyl transferase AbiEii/AbiGii toxin family protein</fullName>
    </submittedName>
</protein>
<organism evidence="1 2">
    <name type="scientific">Asticcacaulis aquaticus</name>
    <dbReference type="NCBI Taxonomy" id="2984212"/>
    <lineage>
        <taxon>Bacteria</taxon>
        <taxon>Pseudomonadati</taxon>
        <taxon>Pseudomonadota</taxon>
        <taxon>Alphaproteobacteria</taxon>
        <taxon>Caulobacterales</taxon>
        <taxon>Caulobacteraceae</taxon>
        <taxon>Asticcacaulis</taxon>
    </lineage>
</organism>
<evidence type="ECO:0000313" key="1">
    <source>
        <dbReference type="EMBL" id="MDC7683770.1"/>
    </source>
</evidence>
<sequence>MVKAVSNIAASARSRLLNVVRRIEQPFDVVLTRYALERILYRLSVSPHRDRFVLKGGLLVTLWIDDTMRVTRDVDFLGFGAPDVNKLTAVFAEILAIPGDDGLEFDIAHLTASVIREETEYGGIRLKTNAVLDKARIPITIDIGFGDAIGSKPIELDYPSLLDMQPSSIRAYPPATVIAEKFQAIVALGLINGRMKDYYDLWALPQSLHISEEDLDKAIAATFERRATAIPAEAPPGLSEAMYTSEDANRRWKAYAASIEFDSPPFETIVTRIWKTVGPSCERLIAK</sequence>
<dbReference type="Proteomes" id="UP001214854">
    <property type="component" value="Unassembled WGS sequence"/>
</dbReference>
<keyword evidence="1" id="KW-0808">Transferase</keyword>
<proteinExistence type="predicted"/>
<dbReference type="GO" id="GO:0016740">
    <property type="term" value="F:transferase activity"/>
    <property type="evidence" value="ECO:0007669"/>
    <property type="project" value="UniProtKB-KW"/>
</dbReference>
<name>A0ABT5HUL9_9CAUL</name>
<dbReference type="Pfam" id="PF08843">
    <property type="entry name" value="AbiEii"/>
    <property type="match status" value="1"/>
</dbReference>